<keyword evidence="2" id="KW-1185">Reference proteome</keyword>
<dbReference type="RefSeq" id="WP_044331465.1">
    <property type="nucleotide sequence ID" value="NZ_CP010836.1"/>
</dbReference>
<organism evidence="1 2">
    <name type="scientific">Sphingomonas hengshuiensis</name>
    <dbReference type="NCBI Taxonomy" id="1609977"/>
    <lineage>
        <taxon>Bacteria</taxon>
        <taxon>Pseudomonadati</taxon>
        <taxon>Pseudomonadota</taxon>
        <taxon>Alphaproteobacteria</taxon>
        <taxon>Sphingomonadales</taxon>
        <taxon>Sphingomonadaceae</taxon>
        <taxon>Sphingomonas</taxon>
    </lineage>
</organism>
<name>A0A7U4J7K8_9SPHN</name>
<dbReference type="EMBL" id="CP010836">
    <property type="protein sequence ID" value="AJP71704.1"/>
    <property type="molecule type" value="Genomic_DNA"/>
</dbReference>
<gene>
    <name evidence="1" type="ORF">TS85_07775</name>
</gene>
<evidence type="ECO:0008006" key="3">
    <source>
        <dbReference type="Google" id="ProtNLM"/>
    </source>
</evidence>
<evidence type="ECO:0000313" key="1">
    <source>
        <dbReference type="EMBL" id="AJP71704.1"/>
    </source>
</evidence>
<sequence>MTEQSNRPTFRLYTVTGDGDHTRWTDIGVAWRTRDGKGFTLSLNALPLNGRIVMREAKPKEEEAAA</sequence>
<reference evidence="1 2" key="1">
    <citation type="journal article" date="2015" name="Int. J. Syst. Evol. Microbiol.">
        <title>Sphingomonas hengshuiensis sp. nov., isolated from lake wetland.</title>
        <authorList>
            <person name="Wei S."/>
            <person name="Wang T."/>
            <person name="Liu H."/>
            <person name="Zhang C."/>
            <person name="Guo J."/>
            <person name="Wang Q."/>
            <person name="Liang K."/>
            <person name="Zhang Z."/>
        </authorList>
    </citation>
    <scope>NUCLEOTIDE SEQUENCE [LARGE SCALE GENOMIC DNA]</scope>
    <source>
        <strain evidence="1 2">WHSC-8</strain>
    </source>
</reference>
<reference evidence="1 2" key="2">
    <citation type="submission" date="2015-02" db="EMBL/GenBank/DDBJ databases">
        <title>The complete genome of Sphingomonas hengshuiensis sp. WHSC-8 isolated from soil of Hengshui Lake.</title>
        <authorList>
            <person name="Wei S."/>
            <person name="Guo J."/>
            <person name="Su C."/>
            <person name="Wu R."/>
            <person name="Zhang Z."/>
            <person name="Liang K."/>
            <person name="Li H."/>
            <person name="Wang T."/>
            <person name="Liu H."/>
            <person name="Zhang C."/>
            <person name="Li Z."/>
            <person name="Wang Q."/>
            <person name="Meng J."/>
        </authorList>
    </citation>
    <scope>NUCLEOTIDE SEQUENCE [LARGE SCALE GENOMIC DNA]</scope>
    <source>
        <strain evidence="1 2">WHSC-8</strain>
    </source>
</reference>
<dbReference type="OrthoDB" id="7652274at2"/>
<accession>A0A7U4J7K8</accession>
<proteinExistence type="predicted"/>
<protein>
    <recommendedName>
        <fullName evidence="3">DUF736 domain-containing protein</fullName>
    </recommendedName>
</protein>
<evidence type="ECO:0000313" key="2">
    <source>
        <dbReference type="Proteomes" id="UP000032300"/>
    </source>
</evidence>
<dbReference type="AlphaFoldDB" id="A0A7U4J7K8"/>
<dbReference type="Proteomes" id="UP000032300">
    <property type="component" value="Chromosome"/>
</dbReference>
<dbReference type="KEGG" id="sphi:TS85_07775"/>